<accession>A0A4C1UQP2</accession>
<comment type="caution">
    <text evidence="2">The sequence shown here is derived from an EMBL/GenBank/DDBJ whole genome shotgun (WGS) entry which is preliminary data.</text>
</comment>
<proteinExistence type="predicted"/>
<reference evidence="2 3" key="1">
    <citation type="journal article" date="2019" name="Commun. Biol.">
        <title>The bagworm genome reveals a unique fibroin gene that provides high tensile strength.</title>
        <authorList>
            <person name="Kono N."/>
            <person name="Nakamura H."/>
            <person name="Ohtoshi R."/>
            <person name="Tomita M."/>
            <person name="Numata K."/>
            <person name="Arakawa K."/>
        </authorList>
    </citation>
    <scope>NUCLEOTIDE SEQUENCE [LARGE SCALE GENOMIC DNA]</scope>
</reference>
<evidence type="ECO:0000313" key="2">
    <source>
        <dbReference type="EMBL" id="GBP28793.1"/>
    </source>
</evidence>
<feature type="region of interest" description="Disordered" evidence="1">
    <location>
        <begin position="176"/>
        <end position="201"/>
    </location>
</feature>
<organism evidence="2 3">
    <name type="scientific">Eumeta variegata</name>
    <name type="common">Bagworm moth</name>
    <name type="synonym">Eumeta japonica</name>
    <dbReference type="NCBI Taxonomy" id="151549"/>
    <lineage>
        <taxon>Eukaryota</taxon>
        <taxon>Metazoa</taxon>
        <taxon>Ecdysozoa</taxon>
        <taxon>Arthropoda</taxon>
        <taxon>Hexapoda</taxon>
        <taxon>Insecta</taxon>
        <taxon>Pterygota</taxon>
        <taxon>Neoptera</taxon>
        <taxon>Endopterygota</taxon>
        <taxon>Lepidoptera</taxon>
        <taxon>Glossata</taxon>
        <taxon>Ditrysia</taxon>
        <taxon>Tineoidea</taxon>
        <taxon>Psychidae</taxon>
        <taxon>Oiketicinae</taxon>
        <taxon>Eumeta</taxon>
    </lineage>
</organism>
<feature type="compositionally biased region" description="Polar residues" evidence="1">
    <location>
        <begin position="183"/>
        <end position="201"/>
    </location>
</feature>
<dbReference type="AlphaFoldDB" id="A0A4C1UQP2"/>
<dbReference type="Proteomes" id="UP000299102">
    <property type="component" value="Unassembled WGS sequence"/>
</dbReference>
<gene>
    <name evidence="2" type="ORF">EVAR_19837_1</name>
</gene>
<evidence type="ECO:0008006" key="4">
    <source>
        <dbReference type="Google" id="ProtNLM"/>
    </source>
</evidence>
<dbReference type="OrthoDB" id="7450046at2759"/>
<dbReference type="EMBL" id="BGZK01000211">
    <property type="protein sequence ID" value="GBP28793.1"/>
    <property type="molecule type" value="Genomic_DNA"/>
</dbReference>
<protein>
    <recommendedName>
        <fullName evidence="4">MADF domain-containing protein</fullName>
    </recommendedName>
</protein>
<sequence length="211" mass="24382">MTVAVYRLCTRSTAGERGWSFEELLLCYDVLSIAETHYVVDASDDRQYIEINEHPTEEPSEVITKTLPLPLRNEDGLWDKDKIKMLLDLSVESRFQNPNPKRSQDTGTVVKWPYHQYFERIFYNYSPNVRSWDKYKTKQLLDAYAEIAHKFRDPKYQKKELWKDISTVLGEPAATADDHASCNAPSSTLPNTKNGSQSSASHGYMWSSDFQ</sequence>
<evidence type="ECO:0000313" key="3">
    <source>
        <dbReference type="Proteomes" id="UP000299102"/>
    </source>
</evidence>
<evidence type="ECO:0000256" key="1">
    <source>
        <dbReference type="SAM" id="MobiDB-lite"/>
    </source>
</evidence>
<name>A0A4C1UQP2_EUMVA</name>
<keyword evidence="3" id="KW-1185">Reference proteome</keyword>